<reference evidence="2 3" key="1">
    <citation type="journal article" date="2018" name="J. Allergy Clin. Immunol.">
        <title>High-quality assembly of Dermatophagoides pteronyssinus genome and transcriptome reveals a wide range of novel allergens.</title>
        <authorList>
            <person name="Liu X.Y."/>
            <person name="Yang K.Y."/>
            <person name="Wang M.Q."/>
            <person name="Kwok J.S."/>
            <person name="Zeng X."/>
            <person name="Yang Z."/>
            <person name="Xiao X.J."/>
            <person name="Lau C.P."/>
            <person name="Li Y."/>
            <person name="Huang Z.M."/>
            <person name="Ba J.G."/>
            <person name="Yim A.K."/>
            <person name="Ouyang C.Y."/>
            <person name="Ngai S.M."/>
            <person name="Chan T.F."/>
            <person name="Leung E.L."/>
            <person name="Liu L."/>
            <person name="Liu Z.G."/>
            <person name="Tsui S.K."/>
        </authorList>
    </citation>
    <scope>NUCLEOTIDE SEQUENCE [LARGE SCALE GENOMIC DNA]</scope>
    <source>
        <strain evidence="2">Derp</strain>
    </source>
</reference>
<name>A0ABQ8IRF3_DERPT</name>
<dbReference type="EMBL" id="NJHN03000126">
    <property type="protein sequence ID" value="KAH9412913.1"/>
    <property type="molecule type" value="Genomic_DNA"/>
</dbReference>
<reference evidence="2 3" key="2">
    <citation type="journal article" date="2022" name="Mol. Biol. Evol.">
        <title>Comparative Genomics Reveals Insights into the Divergent Evolution of Astigmatic Mites and Household Pest Adaptations.</title>
        <authorList>
            <person name="Xiong Q."/>
            <person name="Wan A.T."/>
            <person name="Liu X."/>
            <person name="Fung C.S."/>
            <person name="Xiao X."/>
            <person name="Malainual N."/>
            <person name="Hou J."/>
            <person name="Wang L."/>
            <person name="Wang M."/>
            <person name="Yang K.Y."/>
            <person name="Cui Y."/>
            <person name="Leung E.L."/>
            <person name="Nong W."/>
            <person name="Shin S.K."/>
            <person name="Au S.W."/>
            <person name="Jeong K.Y."/>
            <person name="Chew F.T."/>
            <person name="Hui J.H."/>
            <person name="Leung T.F."/>
            <person name="Tungtrongchitr A."/>
            <person name="Zhong N."/>
            <person name="Liu Z."/>
            <person name="Tsui S.K."/>
        </authorList>
    </citation>
    <scope>NUCLEOTIDE SEQUENCE [LARGE SCALE GENOMIC DNA]</scope>
    <source>
        <strain evidence="2">Derp</strain>
    </source>
</reference>
<protein>
    <submittedName>
        <fullName evidence="2">Uncharacterized protein</fullName>
    </submittedName>
</protein>
<feature type="compositionally biased region" description="Polar residues" evidence="1">
    <location>
        <begin position="1"/>
        <end position="19"/>
    </location>
</feature>
<evidence type="ECO:0000313" key="2">
    <source>
        <dbReference type="EMBL" id="KAH9412913.1"/>
    </source>
</evidence>
<dbReference type="Proteomes" id="UP000887458">
    <property type="component" value="Unassembled WGS sequence"/>
</dbReference>
<evidence type="ECO:0000256" key="1">
    <source>
        <dbReference type="SAM" id="MobiDB-lite"/>
    </source>
</evidence>
<organism evidence="2 3">
    <name type="scientific">Dermatophagoides pteronyssinus</name>
    <name type="common">European house dust mite</name>
    <dbReference type="NCBI Taxonomy" id="6956"/>
    <lineage>
        <taxon>Eukaryota</taxon>
        <taxon>Metazoa</taxon>
        <taxon>Ecdysozoa</taxon>
        <taxon>Arthropoda</taxon>
        <taxon>Chelicerata</taxon>
        <taxon>Arachnida</taxon>
        <taxon>Acari</taxon>
        <taxon>Acariformes</taxon>
        <taxon>Sarcoptiformes</taxon>
        <taxon>Astigmata</taxon>
        <taxon>Psoroptidia</taxon>
        <taxon>Analgoidea</taxon>
        <taxon>Pyroglyphidae</taxon>
        <taxon>Dermatophagoidinae</taxon>
        <taxon>Dermatophagoides</taxon>
    </lineage>
</organism>
<comment type="caution">
    <text evidence="2">The sequence shown here is derived from an EMBL/GenBank/DDBJ whole genome shotgun (WGS) entry which is preliminary data.</text>
</comment>
<keyword evidence="3" id="KW-1185">Reference proteome</keyword>
<sequence>MMPNQNKQSEANLGNNPRRQCQKEYFHFRSAKTDFIDDNVGSYRKNLHHIRLSILVIEPIFIFSQIADDAR</sequence>
<evidence type="ECO:0000313" key="3">
    <source>
        <dbReference type="Proteomes" id="UP000887458"/>
    </source>
</evidence>
<proteinExistence type="predicted"/>
<feature type="region of interest" description="Disordered" evidence="1">
    <location>
        <begin position="1"/>
        <end position="20"/>
    </location>
</feature>
<gene>
    <name evidence="2" type="ORF">DERP_013222</name>
</gene>
<accession>A0ABQ8IRF3</accession>